<dbReference type="InterPro" id="IPR026983">
    <property type="entry name" value="DHC"/>
</dbReference>
<dbReference type="Pfam" id="PF18199">
    <property type="entry name" value="Dynein_C"/>
    <property type="match status" value="1"/>
</dbReference>
<evidence type="ECO:0000256" key="7">
    <source>
        <dbReference type="ARBA" id="ARBA00022840"/>
    </source>
</evidence>
<dbReference type="InterPro" id="IPR024317">
    <property type="entry name" value="Dynein_heavy_chain_D4_dom"/>
</dbReference>
<name>G0R4A8_ICHMU</name>
<evidence type="ECO:0000256" key="6">
    <source>
        <dbReference type="ARBA" id="ARBA00022741"/>
    </source>
</evidence>
<dbReference type="InterPro" id="IPR024743">
    <property type="entry name" value="Dynein_HC_stalk"/>
</dbReference>
<gene>
    <name evidence="16" type="ORF">IMG5_190750</name>
</gene>
<evidence type="ECO:0000313" key="16">
    <source>
        <dbReference type="EMBL" id="EGR27719.1"/>
    </source>
</evidence>
<dbReference type="InterPro" id="IPR043160">
    <property type="entry name" value="Dynein_C_barrel"/>
</dbReference>
<dbReference type="Gene3D" id="1.20.920.20">
    <property type="match status" value="1"/>
</dbReference>
<keyword evidence="6" id="KW-0547">Nucleotide-binding</keyword>
<dbReference type="Pfam" id="PF12780">
    <property type="entry name" value="AAA_8"/>
    <property type="match status" value="1"/>
</dbReference>
<dbReference type="InterPro" id="IPR043157">
    <property type="entry name" value="Dynein_AAA1S"/>
</dbReference>
<evidence type="ECO:0000256" key="14">
    <source>
        <dbReference type="SAM" id="Coils"/>
    </source>
</evidence>
<evidence type="ECO:0000256" key="1">
    <source>
        <dbReference type="ARBA" id="ARBA00004430"/>
    </source>
</evidence>
<dbReference type="FunFam" id="1.20.920.30:FF:000002">
    <property type="entry name" value="Dynein axonemal heavy chain 3"/>
    <property type="match status" value="1"/>
</dbReference>
<evidence type="ECO:0000259" key="15">
    <source>
        <dbReference type="SMART" id="SM00382"/>
    </source>
</evidence>
<comment type="similarity">
    <text evidence="2">Belongs to the dynein heavy chain family.</text>
</comment>
<dbReference type="Pfam" id="PF18198">
    <property type="entry name" value="AAA_lid_11"/>
    <property type="match status" value="1"/>
</dbReference>
<feature type="coiled-coil region" evidence="14">
    <location>
        <begin position="2590"/>
        <end position="2645"/>
    </location>
</feature>
<keyword evidence="10" id="KW-0969">Cilium</keyword>
<dbReference type="EMBL" id="GL984330">
    <property type="protein sequence ID" value="EGR27719.1"/>
    <property type="molecule type" value="Genomic_DNA"/>
</dbReference>
<dbReference type="GO" id="GO:0005524">
    <property type="term" value="F:ATP binding"/>
    <property type="evidence" value="ECO:0007669"/>
    <property type="project" value="UniProtKB-KW"/>
</dbReference>
<dbReference type="FunFam" id="1.20.140.100:FF:000001">
    <property type="entry name" value="dynein heavy chain 17, axonemal"/>
    <property type="match status" value="1"/>
</dbReference>
<feature type="domain" description="AAA+ ATPase" evidence="15">
    <location>
        <begin position="985"/>
        <end position="1130"/>
    </location>
</feature>
<dbReference type="InterPro" id="IPR042228">
    <property type="entry name" value="Dynein_linker_3"/>
</dbReference>
<evidence type="ECO:0000256" key="2">
    <source>
        <dbReference type="ARBA" id="ARBA00008887"/>
    </source>
</evidence>
<sequence length="3826" mass="447180">MVNKFKKINGFKDDEELRDENVEFQHVLLYMDETRYQLFHKDQLTCFVKLEKENGKVEIFPSIDDWFNEICLVHKKILDSLNQITCLKTNKIGNARENGKLKLFDSEKDELLVENNQDLNFYINQAFVIIKVFLKKQKDLDFLMDLTRDSITKKMEKKNNFKNFEKWLQKIKGAKQNIETWLFQDKLWLGIFQIEVFDFKQHCENKISLCTAAIYKVLINKINSENEKIENEILEIMRKFKNLPKNIEELHDLRIYCNITLGEILDNIQARISEIMDKMNLLEEMHYKISYEDFSKSWSIYGMPLKLRKKKEKCLKILESLEKEFWEGLIINQQDMSIEIRNVQIELDYMMKETDVDQTDDISYKFYQLGVKIDNALRDADVINKREGILKLKLTDYSELEKLSKQFAPYNRVWQLSKDYSFKIPNIEEGPLNQVDKDLVTNDIIDSWNELIKLEKTAFKNNTDMKIVTQKVRQKYESFKPKLPIINDLRNPAFMKRHWAKINTIIDEYNEKCEDQQKLILKKFEDDQQLTLKTLFENNIMEIKEEIREISEIASKEKGFEKILQKMKTEWKPIKLEFAQFRNTDTFILKGIEHIMDKLDEDIAKTLSIASSPFIKFLENEVIYWRNTLFRLQETVEAWCKVQKLWSYLQPIFYSEDIIAAMQKEGQKYSNVDKNWRSIMQTSQINPSVMEACFQNRLKESFLHMIEQLEQVIKGLNEYLNKKRAAFPRFYFLSNDELLSILAQTREPRAVQRHLPKCFEGIEYLTFQEGTSKITHMNSIEDEHIQLSKEINPLDQQGNPRGVEEWLFEIEKCMKSTLQEQFVATISDFKQTERKKWLLKWPAQLIVGADQTIWTSNVTEAILNTQNDINSLRNYYNKLNGLLLEIVELVRGDVSKVNRITLGVLVVIEVHAKDVVKEIIEQQVKDPNDFEWLAQMRYYYEKDLEVKMVNTIRKYGFEYLGNQGRLVITPLTDRCYRTLMSALQQNLGGAPEGPAGTGKTETTKDLAKAIAKHCVVFNCSDALDYMAMAKFFKGLCACGSWACFDEFNRIELEVLSVIASQILTIQTAIFKQSSSKFPSATFQFDGVLIPLDSSCAVFITMNPGYQGRSELPDNLKALFRPVAMMIPNYAMITEISLYSYGFVDARNLSIKITCALKLASEQLSTQSHYDFGMRAVKAIIIAAGSLKRNFPDTHESLLILRAISDCNLPKFTFKDVPLFHAILSDLFPNVNPEQPNYGELDIAIMEEMKNNNFVLNDNFHRKIIELYETIQVRHGLMVVGSTNSGKSTILNTLANAIEKKNQKQAIQTLGLQESVEQIISEDEDQQEQISQELSQIIQPIKKQSFLGQRKSIQNSRASQLLKSNSRKHSLLQSLTKINIQKEKEIQLDYQKVHFHPINPKAVTSKLLYGEVENTSGEWHNGITAIIFRECQEVKSKNLHWILFDGPVDALWIENMNTVLDDNKKLCLSNGETIKLTEQMSIIFEVEDLLEASPATVSRCGMVYLESKDLGWKPFFDPWFSNLTENFKTFDYIDIFQNLINSILIDCIDFVLFSKNCQTCIPISEQWVAMNFFRLFESYLYKNKNKEQIIQDLEIEKEREEAKLATAKLEGKEFPTEIKKKKNIPLLEKDKGEVFCLFLMALIWSVGVVIESINDRKKFHDKVHGLIKKIRETPELKQIPLSFIPTEENNIFDIQYDIEKKSWNLWKGNTEYRIPLETEFHNIFVPTSDSIRHHYILQMLTIHSFPTLFLGKTGTGKTITIKKFLINDLHNEKYITSITAFSANTNCNQVQDILESKLEKQKRRKGVLGPLIGRTNIIFIDDLNMPNKETYGAQPPLELIRQWFCFGGWYDRKTLEFNKIIDIHFTAAMGMGRPALSNRILRHFNLVYLNEMENMTLSIMVEKIFEWGFNDYIDKVKFQIKNFKNIIIQVHKIISQTFLPLPKKSHYIFNLRDLMKVVQGLLSVPAIQYEATQNNRLKLARLWAHESFCIYSDRLVDNLDKEQFCKIIDGVVREYLQITLDEILYPKIDNLIEDVNNDENNQNENQEITIYKKFPVFCNFLENNSKYHEVEDWQKIRNAAQKHIEDYNEQMKKKINIILFDDAIKMLCKISRIISNLFSHGLLIGLGGAGSHTLTRLATFMQGYSIYEVEVDKDFGKENWLEFIREMLKEIVIKDKIGIFIISDSQIIDEKFLEDINNLLNIGEIPNLYASEDKENILSELKDLTEKQRLNLNTMQLWEYFVNKCKTNLHIVLCLSPIGEKLRQRLRDFPSLVSCTSPIWIHPWSKQALQEVAMYKIQEDAEELKLDSQMTQSIAEICLHFHQTVTDITQTYLNETGKHYYVTPISYMKLLSNFKSLYQKKIDQIVLQRDTYKNGVEKLDECALEVGKMKLQLEKIQPILEKQTQETEEIMKQVELETIEADKQRLMVQEDEQRTSEKAEIAQGIKDQCNEKLSVAEPALQEAFEALKTIKVNDFVQMKSYQKPPAQIKMTMDAVCILMNQKGKKSTEKPGEIDFWDDARKLLSYPNEFIKKLEKFERDNIPEQVINKFDNFKKKNPQFKPSNIAKASSAAEGLCKWTLAIYEYHFVYKSILPLRQDLDKAQKNLEQANLELQKKREILAVVEAKCQALKDKFNNANMQKQILIAEKHDCEVKLKRALHLTDGLSQEKVRWSESSVQLTEEIKNLLGDIILSVGFISYLGAFTAAYRQKIVFDLWIPKVISQNIVCNKNFSLIDRIGDPMQIQEWILHGLPLDDVSKENAIIMNNNDHWPLIIDPQNQATKFIKRIETKSSDKNFISIKVSKQMQSHIENAINKGKTLMIQGVGEVLDPILDSILIKNSIFMQGGRRMIQIGQQPVEYNPNFKLYLICNLPNPHYMPETLTKITLLNFTITPEAMTDQMLSILAKEEDPNLEEEKIRLMEENAENKQRMEEIEKNILRLLQNTPGNKLLESEELIENLKVSKKTSDEVQFRQQESKSTEQRIIYMRQQYAIAASLSSAIYFTILQLSSLDPMYQFSLEFYVRMFKKSIKLAEKPQPKKIEVRVKNLIESLKKCVYYEMQRSIFVKHKLLFSLLLAFTCLQVNNQLDQDEMKFLLTGLSNKQVNLSIYQKPQSDFFTELFWEQILHLNNLPNFNQLAQNIIENTNLYIQFIENIHNQEYYPEYIKSMSFFQRLVLTRILRPDYFIEQVRQFITQEMGSYYISNLIITLNECYQESAAHIPLIFVLSPGDDPQDDLKKFAQEKGKYITFVSLGKGQGDFAESNIKEAMQAGQWCLLQNCHLAVSWLSRLEEIVEEAALNMQKKDKDRLLHNDFRLWLTSMSSDSFPMYLLQEGVKMTKDPPKGVKANVQQLYANQISTKDEVKYFQECQKMDEWRRLFMSLTFFHSIIRERRRFGPIGWNIYYDFNQSDFKISMRQLKQMLNDYENIPFKALTYLTGECYYGGKVTDDWDRRILKSLLSDFYNDNILYEDYRFSAVQEYYIPQQNELIDSLENAISYINQLPDLNEPELFGLHQNAAISSAKFEAGFIINSLVQVNSGKKKGSNEDANKQILERVHELLDTLPQNFKTNIVNEKFKINYYESMNTVLIQEVLRYNNLLNIIRESLKDLIQAMQGFKVMTNVLENVQECLQNNTIPQSWASKSYPSLKPLMSYHKDLIKRIEMFQQWIHSGTPVVFWISGFFFTQSFFTGIRQNYARKQTIPIDLIDFSFEVVDQVQKPDKNPEKGCYCYGLFLEGARWDYNNHHLEEQEPKVIYQDMPIIWFIPTYEKTQESINFINYQCPMYKTSERKGTLSTTGHSTNFVIAIDLPTKKQESHWVKRGVALLSQLND</sequence>
<evidence type="ECO:0000256" key="11">
    <source>
        <dbReference type="ARBA" id="ARBA00023175"/>
    </source>
</evidence>
<dbReference type="GO" id="GO:0008569">
    <property type="term" value="F:minus-end-directed microtubule motor activity"/>
    <property type="evidence" value="ECO:0007669"/>
    <property type="project" value="InterPro"/>
</dbReference>
<dbReference type="FunFam" id="3.40.50.300:FF:002141">
    <property type="entry name" value="Dynein heavy chain"/>
    <property type="match status" value="1"/>
</dbReference>
<dbReference type="Pfam" id="PF12777">
    <property type="entry name" value="MT"/>
    <property type="match status" value="1"/>
</dbReference>
<evidence type="ECO:0000256" key="9">
    <source>
        <dbReference type="ARBA" id="ARBA00023054"/>
    </source>
</evidence>
<dbReference type="InterPro" id="IPR042222">
    <property type="entry name" value="Dynein_2_N"/>
</dbReference>
<dbReference type="Pfam" id="PF17852">
    <property type="entry name" value="Dynein_AAA_lid"/>
    <property type="match status" value="1"/>
</dbReference>
<keyword evidence="12" id="KW-0206">Cytoskeleton</keyword>
<dbReference type="Pfam" id="PF12781">
    <property type="entry name" value="AAA_9"/>
    <property type="match status" value="1"/>
</dbReference>
<dbReference type="FunFam" id="3.40.50.300:FF:000362">
    <property type="entry name" value="Dynein, axonemal, heavy chain 6"/>
    <property type="match status" value="1"/>
</dbReference>
<evidence type="ECO:0000256" key="10">
    <source>
        <dbReference type="ARBA" id="ARBA00023069"/>
    </source>
</evidence>
<dbReference type="InterPro" id="IPR041589">
    <property type="entry name" value="DNAH3_AAA_lid_1"/>
</dbReference>
<dbReference type="Gene3D" id="1.10.8.1220">
    <property type="match status" value="1"/>
</dbReference>
<dbReference type="FunFam" id="3.40.50.300:FF:000049">
    <property type="entry name" value="Dynein, axonemal, heavy chain 5"/>
    <property type="match status" value="1"/>
</dbReference>
<dbReference type="RefSeq" id="XP_004025171.1">
    <property type="nucleotide sequence ID" value="XM_004025122.1"/>
</dbReference>
<dbReference type="Gene3D" id="1.20.1270.280">
    <property type="match status" value="1"/>
</dbReference>
<dbReference type="InterPro" id="IPR042219">
    <property type="entry name" value="AAA_lid_11_sf"/>
</dbReference>
<dbReference type="SMART" id="SM00382">
    <property type="entry name" value="AAA"/>
    <property type="match status" value="3"/>
</dbReference>
<dbReference type="Gene3D" id="1.10.287.2620">
    <property type="match status" value="1"/>
</dbReference>
<keyword evidence="4" id="KW-0493">Microtubule</keyword>
<keyword evidence="13" id="KW-0966">Cell projection</keyword>
<dbReference type="Pfam" id="PF12775">
    <property type="entry name" value="AAA_7"/>
    <property type="match status" value="1"/>
</dbReference>
<dbReference type="InterPro" id="IPR013602">
    <property type="entry name" value="Dynein_heavy_linker"/>
</dbReference>
<dbReference type="FunFam" id="3.40.50.300:FF:000063">
    <property type="entry name" value="dynein heavy chain 6, axonemal"/>
    <property type="match status" value="1"/>
</dbReference>
<dbReference type="InterPro" id="IPR041466">
    <property type="entry name" value="Dynein_AAA5_ext"/>
</dbReference>
<dbReference type="FunFam" id="3.10.490.20:FF:000001">
    <property type="entry name" value="dynein heavy chain 7, axonemal"/>
    <property type="match status" value="1"/>
</dbReference>
<evidence type="ECO:0000256" key="12">
    <source>
        <dbReference type="ARBA" id="ARBA00023212"/>
    </source>
</evidence>
<dbReference type="Gene3D" id="1.20.920.30">
    <property type="match status" value="1"/>
</dbReference>
<feature type="domain" description="AAA+ ATPase" evidence="15">
    <location>
        <begin position="1272"/>
        <end position="1508"/>
    </location>
</feature>
<evidence type="ECO:0000256" key="3">
    <source>
        <dbReference type="ARBA" id="ARBA00022490"/>
    </source>
</evidence>
<dbReference type="Gene3D" id="3.10.490.20">
    <property type="match status" value="1"/>
</dbReference>
<evidence type="ECO:0000256" key="13">
    <source>
        <dbReference type="ARBA" id="ARBA00023273"/>
    </source>
</evidence>
<organism evidence="16 17">
    <name type="scientific">Ichthyophthirius multifiliis</name>
    <name type="common">White spot disease agent</name>
    <name type="synonym">Ich</name>
    <dbReference type="NCBI Taxonomy" id="5932"/>
    <lineage>
        <taxon>Eukaryota</taxon>
        <taxon>Sar</taxon>
        <taxon>Alveolata</taxon>
        <taxon>Ciliophora</taxon>
        <taxon>Intramacronucleata</taxon>
        <taxon>Oligohymenophorea</taxon>
        <taxon>Hymenostomatida</taxon>
        <taxon>Ophryoglenina</taxon>
        <taxon>Ichthyophthirius</taxon>
    </lineage>
</organism>
<keyword evidence="3" id="KW-0963">Cytoplasm</keyword>
<keyword evidence="5" id="KW-0677">Repeat</keyword>
<evidence type="ECO:0000313" key="17">
    <source>
        <dbReference type="Proteomes" id="UP000008983"/>
    </source>
</evidence>
<dbReference type="InParanoid" id="G0R4A8"/>
<dbReference type="InterPro" id="IPR027417">
    <property type="entry name" value="P-loop_NTPase"/>
</dbReference>
<evidence type="ECO:0000256" key="5">
    <source>
        <dbReference type="ARBA" id="ARBA00022737"/>
    </source>
</evidence>
<dbReference type="Gene3D" id="1.20.140.100">
    <property type="entry name" value="Dynein heavy chain, N-terminal domain 2"/>
    <property type="match status" value="1"/>
</dbReference>
<dbReference type="FunFam" id="1.20.58.1120:FF:000001">
    <property type="entry name" value="dynein heavy chain 2, axonemal"/>
    <property type="match status" value="1"/>
</dbReference>
<keyword evidence="9 14" id="KW-0175">Coiled coil</keyword>
<dbReference type="GO" id="GO:0051959">
    <property type="term" value="F:dynein light intermediate chain binding"/>
    <property type="evidence" value="ECO:0007669"/>
    <property type="project" value="InterPro"/>
</dbReference>
<dbReference type="InterPro" id="IPR041658">
    <property type="entry name" value="AAA_lid_11"/>
</dbReference>
<dbReference type="STRING" id="857967.G0R4A8"/>
<dbReference type="Pfam" id="PF17857">
    <property type="entry name" value="AAA_lid_1"/>
    <property type="match status" value="1"/>
</dbReference>
<dbReference type="Gene3D" id="3.40.50.300">
    <property type="entry name" value="P-loop containing nucleotide triphosphate hydrolases"/>
    <property type="match status" value="5"/>
</dbReference>
<dbReference type="PANTHER" id="PTHR45703:SF36">
    <property type="entry name" value="DYNEIN HEAVY CHAIN, CYTOPLASMIC"/>
    <property type="match status" value="1"/>
</dbReference>
<dbReference type="GO" id="GO:0005874">
    <property type="term" value="C:microtubule"/>
    <property type="evidence" value="ECO:0007669"/>
    <property type="project" value="UniProtKB-KW"/>
</dbReference>
<dbReference type="SUPFAM" id="SSF52540">
    <property type="entry name" value="P-loop containing nucleoside triphosphate hydrolases"/>
    <property type="match status" value="4"/>
</dbReference>
<reference evidence="16 17" key="1">
    <citation type="submission" date="2011-07" db="EMBL/GenBank/DDBJ databases">
        <authorList>
            <person name="Coyne R."/>
            <person name="Brami D."/>
            <person name="Johnson J."/>
            <person name="Hostetler J."/>
            <person name="Hannick L."/>
            <person name="Clark T."/>
            <person name="Cassidy-Hanley D."/>
            <person name="Inman J."/>
        </authorList>
    </citation>
    <scope>NUCLEOTIDE SEQUENCE [LARGE SCALE GENOMIC DNA]</scope>
    <source>
        <strain evidence="16 17">G5</strain>
    </source>
</reference>
<dbReference type="GO" id="GO:0007018">
    <property type="term" value="P:microtubule-based movement"/>
    <property type="evidence" value="ECO:0007669"/>
    <property type="project" value="InterPro"/>
</dbReference>
<proteinExistence type="inferred from homology"/>
<dbReference type="OrthoDB" id="288882at2759"/>
<dbReference type="Pfam" id="PF08393">
    <property type="entry name" value="DHC_N2"/>
    <property type="match status" value="1"/>
</dbReference>
<dbReference type="Gene3D" id="1.10.8.710">
    <property type="match status" value="1"/>
</dbReference>
<keyword evidence="7" id="KW-0067">ATP-binding</keyword>
<accession>G0R4A8</accession>
<dbReference type="OMA" id="HARKHRI"/>
<feature type="coiled-coil region" evidence="14">
    <location>
        <begin position="2910"/>
        <end position="2941"/>
    </location>
</feature>
<dbReference type="Gene3D" id="1.20.58.1120">
    <property type="match status" value="1"/>
</dbReference>
<dbReference type="Gene3D" id="3.20.180.20">
    <property type="entry name" value="Dynein heavy chain, N-terminal domain 2"/>
    <property type="match status" value="1"/>
</dbReference>
<protein>
    <recommendedName>
        <fullName evidence="15">AAA+ ATPase domain-containing protein</fullName>
    </recommendedName>
</protein>
<dbReference type="Proteomes" id="UP000008983">
    <property type="component" value="Unassembled WGS sequence"/>
</dbReference>
<dbReference type="GeneID" id="14903790"/>
<dbReference type="Gene3D" id="1.10.8.720">
    <property type="entry name" value="Region D6 of dynein motor"/>
    <property type="match status" value="1"/>
</dbReference>
<keyword evidence="8" id="KW-0243">Dynein</keyword>
<dbReference type="eggNOG" id="KOG3595">
    <property type="taxonomic scope" value="Eukaryota"/>
</dbReference>
<dbReference type="GO" id="GO:0045505">
    <property type="term" value="F:dynein intermediate chain binding"/>
    <property type="evidence" value="ECO:0007669"/>
    <property type="project" value="InterPro"/>
</dbReference>
<feature type="coiled-coil region" evidence="14">
    <location>
        <begin position="1582"/>
        <end position="1609"/>
    </location>
</feature>
<keyword evidence="11" id="KW-0505">Motor protein</keyword>
<comment type="subcellular location">
    <subcellularLocation>
        <location evidence="1">Cytoplasm</location>
        <location evidence="1">Cytoskeleton</location>
        <location evidence="1">Cilium axoneme</location>
    </subcellularLocation>
</comment>
<dbReference type="Pfam" id="PF12774">
    <property type="entry name" value="AAA_6"/>
    <property type="match status" value="1"/>
</dbReference>
<dbReference type="FunFam" id="1.20.920.20:FF:000001">
    <property type="entry name" value="dynein heavy chain 2, axonemal"/>
    <property type="match status" value="1"/>
</dbReference>
<dbReference type="PANTHER" id="PTHR45703">
    <property type="entry name" value="DYNEIN HEAVY CHAIN"/>
    <property type="match status" value="1"/>
</dbReference>
<keyword evidence="17" id="KW-1185">Reference proteome</keyword>
<dbReference type="InterPro" id="IPR004273">
    <property type="entry name" value="Dynein_heavy_D6_P-loop"/>
</dbReference>
<dbReference type="FunFam" id="3.20.180.20:FF:000001">
    <property type="entry name" value="Dynein axonemal heavy chain 5"/>
    <property type="match status" value="1"/>
</dbReference>
<dbReference type="Pfam" id="PF03028">
    <property type="entry name" value="Dynein_heavy"/>
    <property type="match status" value="1"/>
</dbReference>
<evidence type="ECO:0000256" key="4">
    <source>
        <dbReference type="ARBA" id="ARBA00022701"/>
    </source>
</evidence>
<feature type="coiled-coil region" evidence="14">
    <location>
        <begin position="212"/>
        <end position="239"/>
    </location>
</feature>
<dbReference type="InterPro" id="IPR035699">
    <property type="entry name" value="AAA_6"/>
</dbReference>
<dbReference type="FunFam" id="1.20.1270.280:FF:000001">
    <property type="entry name" value="dynein heavy chain 7, axonemal"/>
    <property type="match status" value="1"/>
</dbReference>
<dbReference type="FunFam" id="1.10.8.720:FF:000001">
    <property type="entry name" value="dynein heavy chain 7, axonemal"/>
    <property type="match status" value="1"/>
</dbReference>
<dbReference type="InterPro" id="IPR041228">
    <property type="entry name" value="Dynein_C"/>
</dbReference>
<evidence type="ECO:0000256" key="8">
    <source>
        <dbReference type="ARBA" id="ARBA00023017"/>
    </source>
</evidence>
<dbReference type="GO" id="GO:0005930">
    <property type="term" value="C:axoneme"/>
    <property type="evidence" value="ECO:0007669"/>
    <property type="project" value="UniProtKB-SubCell"/>
</dbReference>
<dbReference type="FunFam" id="1.10.8.710:FF:000001">
    <property type="entry name" value="Dynein axonemal heavy chain 2"/>
    <property type="match status" value="1"/>
</dbReference>
<dbReference type="Gene3D" id="6.10.140.1060">
    <property type="match status" value="1"/>
</dbReference>
<dbReference type="InterPro" id="IPR035706">
    <property type="entry name" value="AAA_9"/>
</dbReference>
<feature type="domain" description="AAA+ ATPase" evidence="15">
    <location>
        <begin position="1742"/>
        <end position="1889"/>
    </location>
</feature>
<dbReference type="InterPro" id="IPR003593">
    <property type="entry name" value="AAA+_ATPase"/>
</dbReference>
<dbReference type="GO" id="GO:0030286">
    <property type="term" value="C:dynein complex"/>
    <property type="evidence" value="ECO:0007669"/>
    <property type="project" value="UniProtKB-KW"/>
</dbReference>